<evidence type="ECO:0000313" key="8">
    <source>
        <dbReference type="Proteomes" id="UP000886595"/>
    </source>
</evidence>
<evidence type="ECO:0000256" key="2">
    <source>
        <dbReference type="ARBA" id="ARBA00007168"/>
    </source>
</evidence>
<evidence type="ECO:0000256" key="5">
    <source>
        <dbReference type="ARBA" id="ARBA00023136"/>
    </source>
</evidence>
<feature type="transmembrane region" description="Helical" evidence="6">
    <location>
        <begin position="7"/>
        <end position="31"/>
    </location>
</feature>
<accession>A0A8X7VZF0</accession>
<keyword evidence="3 6" id="KW-0812">Transmembrane</keyword>
<dbReference type="GO" id="GO:0005886">
    <property type="term" value="C:plasma membrane"/>
    <property type="evidence" value="ECO:0007669"/>
    <property type="project" value="UniProtKB-SubCell"/>
</dbReference>
<feature type="transmembrane region" description="Helical" evidence="6">
    <location>
        <begin position="51"/>
        <end position="72"/>
    </location>
</feature>
<evidence type="ECO:0000313" key="7">
    <source>
        <dbReference type="EMBL" id="KAG2320834.1"/>
    </source>
</evidence>
<dbReference type="PANTHER" id="PTHR12385">
    <property type="entry name" value="CHOLINE TRANSPORTER-LIKE (SLC FAMILY 44)"/>
    <property type="match status" value="1"/>
</dbReference>
<dbReference type="Pfam" id="PF04515">
    <property type="entry name" value="Choline_transpo"/>
    <property type="match status" value="1"/>
</dbReference>
<dbReference type="OrthoDB" id="44736at2759"/>
<organism evidence="7 8">
    <name type="scientific">Brassica carinata</name>
    <name type="common">Ethiopian mustard</name>
    <name type="synonym">Abyssinian cabbage</name>
    <dbReference type="NCBI Taxonomy" id="52824"/>
    <lineage>
        <taxon>Eukaryota</taxon>
        <taxon>Viridiplantae</taxon>
        <taxon>Streptophyta</taxon>
        <taxon>Embryophyta</taxon>
        <taxon>Tracheophyta</taxon>
        <taxon>Spermatophyta</taxon>
        <taxon>Magnoliopsida</taxon>
        <taxon>eudicotyledons</taxon>
        <taxon>Gunneridae</taxon>
        <taxon>Pentapetalae</taxon>
        <taxon>rosids</taxon>
        <taxon>malvids</taxon>
        <taxon>Brassicales</taxon>
        <taxon>Brassicaceae</taxon>
        <taxon>Brassiceae</taxon>
        <taxon>Brassica</taxon>
    </lineage>
</organism>
<keyword evidence="5 6" id="KW-0472">Membrane</keyword>
<dbReference type="InterPro" id="IPR007603">
    <property type="entry name" value="Choline_transptr-like"/>
</dbReference>
<comment type="caution">
    <text evidence="6">Lacks conserved residue(s) required for the propagation of feature annotation.</text>
</comment>
<evidence type="ECO:0000256" key="6">
    <source>
        <dbReference type="RuleBase" id="RU368066"/>
    </source>
</evidence>
<sequence length="255" mass="28555">MQVLSVSLFWTGAVLFNTVYVIVSGVVFHVLFQCGQEESSSFPPSTLIESLRYAVTTCFGSICYGSLFTAAIRKLRWEIRGFRSKICGNEYLLCCFDFLFNLAETLVRFLNKYAYVHIAVYGKGFNRSARDAWELFQSTGVEALIDIIKISGAMLQMGTIFGGLITDYCIGIWAWIKYSDSNNGWIHGYADGNAPCKFCPFVGLGMVVVESAVTSIYICFAEDPLLIEKCVADFFSEMSEMLLCRLQHRSQCSSP</sequence>
<comment type="similarity">
    <text evidence="2 6">Belongs to the CTL (choline transporter-like) family.</text>
</comment>
<dbReference type="Proteomes" id="UP000886595">
    <property type="component" value="Unassembled WGS sequence"/>
</dbReference>
<name>A0A8X7VZF0_BRACI</name>
<reference evidence="7 8" key="1">
    <citation type="submission" date="2020-02" db="EMBL/GenBank/DDBJ databases">
        <authorList>
            <person name="Ma Q."/>
            <person name="Huang Y."/>
            <person name="Song X."/>
            <person name="Pei D."/>
        </authorList>
    </citation>
    <scope>NUCLEOTIDE SEQUENCE [LARGE SCALE GENOMIC DNA]</scope>
    <source>
        <strain evidence="7">Sxm20200214</strain>
        <tissue evidence="7">Leaf</tissue>
    </source>
</reference>
<dbReference type="EMBL" id="JAAMPC010000003">
    <property type="protein sequence ID" value="KAG2320834.1"/>
    <property type="molecule type" value="Genomic_DNA"/>
</dbReference>
<comment type="caution">
    <text evidence="7">The sequence shown here is derived from an EMBL/GenBank/DDBJ whole genome shotgun (WGS) entry which is preliminary data.</text>
</comment>
<dbReference type="GO" id="GO:0022857">
    <property type="term" value="F:transmembrane transporter activity"/>
    <property type="evidence" value="ECO:0007669"/>
    <property type="project" value="UniProtKB-UniRule"/>
</dbReference>
<dbReference type="PANTHER" id="PTHR12385:SF4">
    <property type="entry name" value="PROTEIN PNS1"/>
    <property type="match status" value="1"/>
</dbReference>
<gene>
    <name evidence="7" type="ORF">Bca52824_014047</name>
</gene>
<proteinExistence type="inferred from homology"/>
<evidence type="ECO:0000256" key="4">
    <source>
        <dbReference type="ARBA" id="ARBA00022989"/>
    </source>
</evidence>
<keyword evidence="4 6" id="KW-1133">Transmembrane helix</keyword>
<evidence type="ECO:0000256" key="1">
    <source>
        <dbReference type="ARBA" id="ARBA00004141"/>
    </source>
</evidence>
<comment type="subcellular location">
    <subcellularLocation>
        <location evidence="6">Cell membrane</location>
        <topology evidence="6">Multi-pass membrane protein</topology>
    </subcellularLocation>
    <subcellularLocation>
        <location evidence="1">Membrane</location>
        <topology evidence="1">Multi-pass membrane protein</topology>
    </subcellularLocation>
</comment>
<dbReference type="AlphaFoldDB" id="A0A8X7VZF0"/>
<evidence type="ECO:0000256" key="3">
    <source>
        <dbReference type="ARBA" id="ARBA00022692"/>
    </source>
</evidence>
<protein>
    <recommendedName>
        <fullName evidence="6">Choline transporter-like protein</fullName>
    </recommendedName>
</protein>
<keyword evidence="8" id="KW-1185">Reference proteome</keyword>
<comment type="function">
    <text evidence="6">Choline transporter.</text>
</comment>